<feature type="domain" description="Transcriptional repressor PaaX-like central Cas2-like" evidence="3">
    <location>
        <begin position="101"/>
        <end position="182"/>
    </location>
</feature>
<dbReference type="RefSeq" id="WP_307724120.1">
    <property type="nucleotide sequence ID" value="NZ_AUII01000008.1"/>
</dbReference>
<evidence type="ECO:0000259" key="2">
    <source>
        <dbReference type="Pfam" id="PF08223"/>
    </source>
</evidence>
<evidence type="ECO:0000259" key="1">
    <source>
        <dbReference type="Pfam" id="PF07848"/>
    </source>
</evidence>
<dbReference type="STRING" id="1123024.GCA_000423625_02178"/>
<evidence type="ECO:0000313" key="4">
    <source>
        <dbReference type="EMBL" id="GEL16766.1"/>
    </source>
</evidence>
<dbReference type="InterPro" id="IPR048846">
    <property type="entry name" value="PaaX-like_central"/>
</dbReference>
<dbReference type="Gene3D" id="1.20.58.1460">
    <property type="match status" value="1"/>
</dbReference>
<dbReference type="GO" id="GO:0006351">
    <property type="term" value="P:DNA-templated transcription"/>
    <property type="evidence" value="ECO:0007669"/>
    <property type="project" value="InterPro"/>
</dbReference>
<proteinExistence type="predicted"/>
<dbReference type="InterPro" id="IPR011965">
    <property type="entry name" value="PaaX_trns_reg"/>
</dbReference>
<dbReference type="PANTHER" id="PTHR30319:SF1">
    <property type="entry name" value="TRANSCRIPTIONAL REPRESSOR PAAX"/>
    <property type="match status" value="1"/>
</dbReference>
<dbReference type="Pfam" id="PF08223">
    <property type="entry name" value="PaaX_C"/>
    <property type="match status" value="1"/>
</dbReference>
<protein>
    <submittedName>
        <fullName evidence="4">PaaX family transcriptional regulator</fullName>
    </submittedName>
</protein>
<dbReference type="AlphaFoldDB" id="A0A511CW09"/>
<dbReference type="Pfam" id="PF07848">
    <property type="entry name" value="PaaX"/>
    <property type="match status" value="1"/>
</dbReference>
<dbReference type="InterPro" id="IPR013225">
    <property type="entry name" value="PaaX_C"/>
</dbReference>
<feature type="domain" description="Transcriptional repressor PaaX-like C-terminal" evidence="2">
    <location>
        <begin position="186"/>
        <end position="274"/>
    </location>
</feature>
<dbReference type="PIRSF" id="PIRSF020623">
    <property type="entry name" value="PaaX"/>
    <property type="match status" value="1"/>
</dbReference>
<organism evidence="4 5">
    <name type="scientific">Pseudonocardia asaccharolytica DSM 44247 = NBRC 16224</name>
    <dbReference type="NCBI Taxonomy" id="1123024"/>
    <lineage>
        <taxon>Bacteria</taxon>
        <taxon>Bacillati</taxon>
        <taxon>Actinomycetota</taxon>
        <taxon>Actinomycetes</taxon>
        <taxon>Pseudonocardiales</taxon>
        <taxon>Pseudonocardiaceae</taxon>
        <taxon>Pseudonocardia</taxon>
    </lineage>
</organism>
<name>A0A511CW09_9PSEU</name>
<dbReference type="InterPro" id="IPR012906">
    <property type="entry name" value="PaaX-like_N"/>
</dbReference>
<keyword evidence="5" id="KW-1185">Reference proteome</keyword>
<comment type="caution">
    <text evidence="4">The sequence shown here is derived from an EMBL/GenBank/DDBJ whole genome shotgun (WGS) entry which is preliminary data.</text>
</comment>
<dbReference type="Gene3D" id="1.10.10.10">
    <property type="entry name" value="Winged helix-like DNA-binding domain superfamily/Winged helix DNA-binding domain"/>
    <property type="match status" value="1"/>
</dbReference>
<dbReference type="Proteomes" id="UP000321328">
    <property type="component" value="Unassembled WGS sequence"/>
</dbReference>
<dbReference type="Gene3D" id="3.30.70.2650">
    <property type="match status" value="1"/>
</dbReference>
<evidence type="ECO:0000259" key="3">
    <source>
        <dbReference type="Pfam" id="PF20803"/>
    </source>
</evidence>
<sequence>MIADEDQDGPGAAAQPGRLILTVYGLYARRHDGWLPIAGVVRLLGEIGANVQAARSATHRLKRRGLLIAQRRGEAAGYVLSDAARGILAEGDVRIFGHRRAEVDEGWLLVVFSVPDAERAKRYQLRSTLTRLGFGTVSPGTWIAPRHLEPAARRTLDRLGLTAFTQMFAGRHVAGGDPVKLVRAWWDLEGLQRLYAEFLDRFGPVARRWATEPGTEARAFTDYVEMLTAWRRLPYADPGLPLELLPAGWNGQRAEQLFADLSDRLAEPAARYADAVLGPAAGVPAVD</sequence>
<dbReference type="PANTHER" id="PTHR30319">
    <property type="entry name" value="PHENYLACETIC ACID REGULATOR-RELATED TRANSCRIPTIONAL REPRESSOR"/>
    <property type="match status" value="1"/>
</dbReference>
<dbReference type="EMBL" id="BJVI01000004">
    <property type="protein sequence ID" value="GEL16766.1"/>
    <property type="molecule type" value="Genomic_DNA"/>
</dbReference>
<feature type="domain" description="Transcriptional repressor PaaX-like N-terminal" evidence="1">
    <location>
        <begin position="19"/>
        <end position="83"/>
    </location>
</feature>
<reference evidence="4 5" key="1">
    <citation type="submission" date="2019-07" db="EMBL/GenBank/DDBJ databases">
        <title>Whole genome shotgun sequence of Pseudonocardia asaccharolytica NBRC 16224.</title>
        <authorList>
            <person name="Hosoyama A."/>
            <person name="Uohara A."/>
            <person name="Ohji S."/>
            <person name="Ichikawa N."/>
        </authorList>
    </citation>
    <scope>NUCLEOTIDE SEQUENCE [LARGE SCALE GENOMIC DNA]</scope>
    <source>
        <strain evidence="4 5">NBRC 16224</strain>
    </source>
</reference>
<dbReference type="Pfam" id="PF20803">
    <property type="entry name" value="PaaX_M"/>
    <property type="match status" value="1"/>
</dbReference>
<dbReference type="InterPro" id="IPR036388">
    <property type="entry name" value="WH-like_DNA-bd_sf"/>
</dbReference>
<gene>
    <name evidence="4" type="primary">paaX</name>
    <name evidence="4" type="ORF">PA7_06030</name>
</gene>
<evidence type="ECO:0000313" key="5">
    <source>
        <dbReference type="Proteomes" id="UP000321328"/>
    </source>
</evidence>
<accession>A0A511CW09</accession>